<name>A0A6P4YTR7_BRABE</name>
<organism evidence="3 4">
    <name type="scientific">Branchiostoma belcheri</name>
    <name type="common">Amphioxus</name>
    <dbReference type="NCBI Taxonomy" id="7741"/>
    <lineage>
        <taxon>Eukaryota</taxon>
        <taxon>Metazoa</taxon>
        <taxon>Chordata</taxon>
        <taxon>Cephalochordata</taxon>
        <taxon>Leptocardii</taxon>
        <taxon>Amphioxiformes</taxon>
        <taxon>Branchiostomatidae</taxon>
        <taxon>Branchiostoma</taxon>
    </lineage>
</organism>
<dbReference type="Proteomes" id="UP000515135">
    <property type="component" value="Unplaced"/>
</dbReference>
<feature type="non-terminal residue" evidence="4">
    <location>
        <position position="223"/>
    </location>
</feature>
<accession>A0A6P4YTR7</accession>
<dbReference type="InterPro" id="IPR001611">
    <property type="entry name" value="Leu-rich_rpt"/>
</dbReference>
<dbReference type="SMART" id="SM00369">
    <property type="entry name" value="LRR_TYP"/>
    <property type="match status" value="5"/>
</dbReference>
<dbReference type="AlphaFoldDB" id="A0A6P4YTR7"/>
<keyword evidence="2" id="KW-0677">Repeat</keyword>
<dbReference type="KEGG" id="bbel:109468224"/>
<dbReference type="RefSeq" id="XP_019622037.1">
    <property type="nucleotide sequence ID" value="XM_019766478.1"/>
</dbReference>
<dbReference type="Gene3D" id="3.80.10.10">
    <property type="entry name" value="Ribonuclease Inhibitor"/>
    <property type="match status" value="2"/>
</dbReference>
<dbReference type="InterPro" id="IPR003591">
    <property type="entry name" value="Leu-rich_rpt_typical-subtyp"/>
</dbReference>
<dbReference type="GeneID" id="109468224"/>
<evidence type="ECO:0000313" key="4">
    <source>
        <dbReference type="RefSeq" id="XP_019622037.1"/>
    </source>
</evidence>
<evidence type="ECO:0000313" key="3">
    <source>
        <dbReference type="Proteomes" id="UP000515135"/>
    </source>
</evidence>
<protein>
    <submittedName>
        <fullName evidence="4">LOW QUALITY PROTEIN: asporin-like</fullName>
    </submittedName>
</protein>
<dbReference type="Pfam" id="PF13855">
    <property type="entry name" value="LRR_8"/>
    <property type="match status" value="2"/>
</dbReference>
<gene>
    <name evidence="4" type="primary">LOC109468224</name>
</gene>
<proteinExistence type="predicted"/>
<evidence type="ECO:0000256" key="2">
    <source>
        <dbReference type="ARBA" id="ARBA00022737"/>
    </source>
</evidence>
<dbReference type="SUPFAM" id="SSF52058">
    <property type="entry name" value="L domain-like"/>
    <property type="match status" value="1"/>
</dbReference>
<evidence type="ECO:0000256" key="1">
    <source>
        <dbReference type="ARBA" id="ARBA00022614"/>
    </source>
</evidence>
<reference evidence="4" key="1">
    <citation type="submission" date="2025-08" db="UniProtKB">
        <authorList>
            <consortium name="RefSeq"/>
        </authorList>
    </citation>
    <scope>IDENTIFICATION</scope>
    <source>
        <tissue evidence="4">Gonad</tissue>
    </source>
</reference>
<dbReference type="InterPro" id="IPR032675">
    <property type="entry name" value="LRR_dom_sf"/>
</dbReference>
<keyword evidence="1" id="KW-0433">Leucine-rich repeat</keyword>
<dbReference type="PANTHER" id="PTHR24366">
    <property type="entry name" value="IG(IMMUNOGLOBULIN) AND LRR(LEUCINE RICH REPEAT) DOMAINS"/>
    <property type="match status" value="1"/>
</dbReference>
<keyword evidence="3" id="KW-1185">Reference proteome</keyword>
<dbReference type="PROSITE" id="PS51450">
    <property type="entry name" value="LRR"/>
    <property type="match status" value="1"/>
</dbReference>
<dbReference type="OrthoDB" id="694479at2759"/>
<sequence length="223" mass="25606">MPAVPCLYDTRKLAIQGYPFRVLSAKTLPVPNRSEVEMLYLLEDEIQDIVENALSEFSKLHTLGLDFNRLTRVRKSWFTGLVKLNFLTLSNNRIAQIDAGCFEQLKSLLNLNLEHNLLRAVDPVWFAGRVYLSFLFLGYNKAVVVDVTHNGFRDFSCLGNIGGWIYNRLTHVKQSWFTGLKELGVLTLSNNRIDQIDPGCFVDMKRLFKLNLQHNQLQRIDSA</sequence>